<gene>
    <name evidence="1" type="ORF">KM295_11620</name>
</gene>
<dbReference type="Proteomes" id="UP001139494">
    <property type="component" value="Unassembled WGS sequence"/>
</dbReference>
<comment type="caution">
    <text evidence="1">The sequence shown here is derived from an EMBL/GenBank/DDBJ whole genome shotgun (WGS) entry which is preliminary data.</text>
</comment>
<dbReference type="RefSeq" id="WP_256030153.1">
    <property type="nucleotide sequence ID" value="NZ_JAHLKM010000017.1"/>
</dbReference>
<protein>
    <submittedName>
        <fullName evidence="1">Uncharacterized protein</fullName>
    </submittedName>
</protein>
<reference evidence="1" key="1">
    <citation type="journal article" date="2023" name="Front. Microbiol.">
        <title>Genomic-based phylogenetic and metabolic analyses of the genus Natronomonas, and description of Natronomonas aquatica sp. nov.</title>
        <authorList>
            <person name="Garcia-Roldan A."/>
            <person name="Duran-Viseras A."/>
            <person name="de la Haba R.R."/>
            <person name="Corral P."/>
            <person name="Sanchez-Porro C."/>
            <person name="Ventosa A."/>
        </authorList>
    </citation>
    <scope>NUCLEOTIDE SEQUENCE</scope>
    <source>
        <strain evidence="1">F2-12</strain>
    </source>
</reference>
<accession>A0A9R1CV13</accession>
<proteinExistence type="predicted"/>
<sequence>MSLTPEQLNDVDDLILDVLADGRATPTLVQKSLAADDHEFSRQYVNMRMKRLAEHDHIENLFDTGVYELVDDPR</sequence>
<evidence type="ECO:0000313" key="2">
    <source>
        <dbReference type="Proteomes" id="UP001139494"/>
    </source>
</evidence>
<dbReference type="EMBL" id="JAHLKM010000017">
    <property type="protein sequence ID" value="MCQ4334116.1"/>
    <property type="molecule type" value="Genomic_DNA"/>
</dbReference>
<dbReference type="InterPro" id="IPR036388">
    <property type="entry name" value="WH-like_DNA-bd_sf"/>
</dbReference>
<evidence type="ECO:0000313" key="1">
    <source>
        <dbReference type="EMBL" id="MCQ4334116.1"/>
    </source>
</evidence>
<organism evidence="1 2">
    <name type="scientific">Natronomonas aquatica</name>
    <dbReference type="NCBI Taxonomy" id="2841590"/>
    <lineage>
        <taxon>Archaea</taxon>
        <taxon>Methanobacteriati</taxon>
        <taxon>Methanobacteriota</taxon>
        <taxon>Stenosarchaea group</taxon>
        <taxon>Halobacteria</taxon>
        <taxon>Halobacteriales</taxon>
        <taxon>Natronomonadaceae</taxon>
        <taxon>Natronomonas</taxon>
    </lineage>
</organism>
<dbReference type="AlphaFoldDB" id="A0A9R1CV13"/>
<dbReference type="Gene3D" id="1.10.10.10">
    <property type="entry name" value="Winged helix-like DNA-binding domain superfamily/Winged helix DNA-binding domain"/>
    <property type="match status" value="1"/>
</dbReference>
<name>A0A9R1CV13_9EURY</name>
<keyword evidence="2" id="KW-1185">Reference proteome</keyword>